<dbReference type="InterPro" id="IPR021330">
    <property type="entry name" value="DUF2939"/>
</dbReference>
<accession>A0A1H8UMH9</accession>
<protein>
    <recommendedName>
        <fullName evidence="3">DUF2939 domain-containing protein</fullName>
    </recommendedName>
</protein>
<organism evidence="1 2">
    <name type="scientific">Rhodopseudomonas pseudopalustris</name>
    <dbReference type="NCBI Taxonomy" id="1513892"/>
    <lineage>
        <taxon>Bacteria</taxon>
        <taxon>Pseudomonadati</taxon>
        <taxon>Pseudomonadota</taxon>
        <taxon>Alphaproteobacteria</taxon>
        <taxon>Hyphomicrobiales</taxon>
        <taxon>Nitrobacteraceae</taxon>
        <taxon>Rhodopseudomonas</taxon>
    </lineage>
</organism>
<reference evidence="2" key="1">
    <citation type="submission" date="2016-10" db="EMBL/GenBank/DDBJ databases">
        <authorList>
            <person name="Varghese N."/>
            <person name="Submissions S."/>
        </authorList>
    </citation>
    <scope>NUCLEOTIDE SEQUENCE [LARGE SCALE GENOMIC DNA]</scope>
    <source>
        <strain evidence="2">DSM 123</strain>
    </source>
</reference>
<dbReference type="OrthoDB" id="8445263at2"/>
<proteinExistence type="predicted"/>
<dbReference type="Pfam" id="PF11159">
    <property type="entry name" value="DUF2939"/>
    <property type="match status" value="1"/>
</dbReference>
<evidence type="ECO:0000313" key="2">
    <source>
        <dbReference type="Proteomes" id="UP000199615"/>
    </source>
</evidence>
<gene>
    <name evidence="1" type="ORF">SAMN05444123_107143</name>
</gene>
<dbReference type="RefSeq" id="WP_092684825.1">
    <property type="nucleotide sequence ID" value="NZ_FODT01000007.1"/>
</dbReference>
<sequence>MRWFFGVLAVIVVGILIYLGSAATSLAGLAAAARAGDGAAVIARTDVKSLTQSLADQIVTAYLDRIGQTRQVRPMERTLVRGAGLGLAEAMITKMLTPEHLTQILKTGGLDADPSLPSFAGVPKLTDIDTGNVLSLLQRFRFIQPVEFAIRISESSDPDAYSAIKLHFDGSGWKMSGLILPTAVARDLAAALPAK</sequence>
<evidence type="ECO:0008006" key="3">
    <source>
        <dbReference type="Google" id="ProtNLM"/>
    </source>
</evidence>
<dbReference type="AlphaFoldDB" id="A0A1H8UMH9"/>
<dbReference type="EMBL" id="FODT01000007">
    <property type="protein sequence ID" value="SEP04361.1"/>
    <property type="molecule type" value="Genomic_DNA"/>
</dbReference>
<keyword evidence="2" id="KW-1185">Reference proteome</keyword>
<evidence type="ECO:0000313" key="1">
    <source>
        <dbReference type="EMBL" id="SEP04361.1"/>
    </source>
</evidence>
<dbReference type="Proteomes" id="UP000199615">
    <property type="component" value="Unassembled WGS sequence"/>
</dbReference>
<name>A0A1H8UMH9_9BRAD</name>